<comment type="caution">
    <text evidence="2">The sequence shown here is derived from an EMBL/GenBank/DDBJ whole genome shotgun (WGS) entry which is preliminary data.</text>
</comment>
<feature type="compositionally biased region" description="Low complexity" evidence="1">
    <location>
        <begin position="238"/>
        <end position="248"/>
    </location>
</feature>
<organism evidence="2 3">
    <name type="scientific">Trypanosoma cruzi</name>
    <dbReference type="NCBI Taxonomy" id="5693"/>
    <lineage>
        <taxon>Eukaryota</taxon>
        <taxon>Discoba</taxon>
        <taxon>Euglenozoa</taxon>
        <taxon>Kinetoplastea</taxon>
        <taxon>Metakinetoplastina</taxon>
        <taxon>Trypanosomatida</taxon>
        <taxon>Trypanosomatidae</taxon>
        <taxon>Trypanosoma</taxon>
        <taxon>Schizotrypanum</taxon>
    </lineage>
</organism>
<dbReference type="Proteomes" id="UP000583944">
    <property type="component" value="Unassembled WGS sequence"/>
</dbReference>
<feature type="compositionally biased region" description="Basic residues" evidence="1">
    <location>
        <begin position="181"/>
        <end position="194"/>
    </location>
</feature>
<protein>
    <recommendedName>
        <fullName evidence="4">Surface protease GP63</fullName>
    </recommendedName>
</protein>
<proteinExistence type="predicted"/>
<dbReference type="AlphaFoldDB" id="A0A7J6YD93"/>
<feature type="compositionally biased region" description="Low complexity" evidence="1">
    <location>
        <begin position="256"/>
        <end position="265"/>
    </location>
</feature>
<evidence type="ECO:0000256" key="1">
    <source>
        <dbReference type="SAM" id="MobiDB-lite"/>
    </source>
</evidence>
<name>A0A7J6YD93_TRYCR</name>
<feature type="region of interest" description="Disordered" evidence="1">
    <location>
        <begin position="181"/>
        <end position="291"/>
    </location>
</feature>
<dbReference type="EMBL" id="JABDHM010000011">
    <property type="protein sequence ID" value="KAF5224667.1"/>
    <property type="molecule type" value="Genomic_DNA"/>
</dbReference>
<sequence length="291" mass="30761">MSAKRPVDSCPVTDPAVDVRDADAVIWRGECLSVMPGDEPSSWCPDTLPTNTTDARDPEDTYLIAAMHAALKCPGMQVRLRVVEKGDVRCVPCTDGATITWATRPYDEGSVIRSDHAEVCRISATAGSLLPVVPCDGEERACGAGRFHRHLLNKDCEGHPSLLRRALRPAAPHHRRMLTRLHRRRFRRPRRGSRPRCSDGNGVISPNDTAGAPQEALKKSDLPCNDDVAADGVTSVVGQPAGDGAASDGAGGGATTTGPKGPDAADAAQGAVDPPPSDDDAAVGAEIWRQT</sequence>
<accession>A0A7J6YD93</accession>
<dbReference type="SUPFAM" id="SSF55486">
    <property type="entry name" value="Metalloproteases ('zincins'), catalytic domain"/>
    <property type="match status" value="1"/>
</dbReference>
<evidence type="ECO:0000313" key="3">
    <source>
        <dbReference type="Proteomes" id="UP000583944"/>
    </source>
</evidence>
<evidence type="ECO:0008006" key="4">
    <source>
        <dbReference type="Google" id="ProtNLM"/>
    </source>
</evidence>
<dbReference type="Gene3D" id="2.30.34.10">
    <property type="entry name" value="Leishmanolysin domain 4"/>
    <property type="match status" value="1"/>
</dbReference>
<evidence type="ECO:0000313" key="2">
    <source>
        <dbReference type="EMBL" id="KAF5224667.1"/>
    </source>
</evidence>
<reference evidence="2 3" key="1">
    <citation type="journal article" date="2019" name="Genome Biol. Evol.">
        <title>Nanopore Sequencing Significantly Improves Genome Assembly of the Protozoan Parasite Trypanosoma cruzi.</title>
        <authorList>
            <person name="Diaz-Viraque F."/>
            <person name="Pita S."/>
            <person name="Greif G."/>
            <person name="de Souza R.C.M."/>
            <person name="Iraola G."/>
            <person name="Robello C."/>
        </authorList>
    </citation>
    <scope>NUCLEOTIDE SEQUENCE [LARGE SCALE GENOMIC DNA]</scope>
    <source>
        <strain evidence="2 3">Berenice</strain>
    </source>
</reference>
<dbReference type="VEuPathDB" id="TriTrypDB:ECC02_002307"/>
<gene>
    <name evidence="2" type="ORF">ECC02_002307</name>
</gene>